<evidence type="ECO:0000313" key="3">
    <source>
        <dbReference type="EMBL" id="MBS6535864.1"/>
    </source>
</evidence>
<protein>
    <submittedName>
        <fullName evidence="3">DUF1738 domain-containing protein</fullName>
    </submittedName>
</protein>
<sequence>MKKFDNKKEYTKIAEKLIEVLKSEEINTSEWVKGFKGFYNPTTNKEYTGKNIVILMLSQMLNNYEDNRFLTFNQIKKLDLTLKKGSKGTCLNYLNTYRTDLKRNLTREELLDRELIKELEDKKLLKTYKKYFTVFNGDDIEGLEEQKTITINMSKDLDLNQIAKNVGVNFENKTINTAHYNIDKDCIYLPNLYQVETSFEDYALTFFHELTHATGSENRLNRKLGQYGLDEELHSTEELIAEMGSIILARYFNVEVNEDLYKNFLIYIKSWLNNIEEDKKPEVLTGAIEKSVQATTYIINKNREVKVEKVA</sequence>
<organism evidence="3 4">
    <name type="scientific">Peptoniphilus harei</name>
    <dbReference type="NCBI Taxonomy" id="54005"/>
    <lineage>
        <taxon>Bacteria</taxon>
        <taxon>Bacillati</taxon>
        <taxon>Bacillota</taxon>
        <taxon>Tissierellia</taxon>
        <taxon>Tissierellales</taxon>
        <taxon>Peptoniphilaceae</taxon>
        <taxon>Peptoniphilus</taxon>
    </lineage>
</organism>
<feature type="domain" description="Polyvalent protein metallopeptidase" evidence="2">
    <location>
        <begin position="160"/>
        <end position="280"/>
    </location>
</feature>
<dbReference type="RefSeq" id="WP_278638631.1">
    <property type="nucleotide sequence ID" value="NZ_JAGZZP010000023.1"/>
</dbReference>
<dbReference type="Pfam" id="PF08401">
    <property type="entry name" value="ArdcN"/>
    <property type="match status" value="1"/>
</dbReference>
<gene>
    <name evidence="3" type="ORF">KH327_08540</name>
</gene>
<dbReference type="InterPro" id="IPR013610">
    <property type="entry name" value="ArdC_N"/>
</dbReference>
<dbReference type="GO" id="GO:0003697">
    <property type="term" value="F:single-stranded DNA binding"/>
    <property type="evidence" value="ECO:0007669"/>
    <property type="project" value="InterPro"/>
</dbReference>
<dbReference type="InterPro" id="IPR041459">
    <property type="entry name" value="MPTase-PolyVal"/>
</dbReference>
<evidence type="ECO:0000259" key="2">
    <source>
        <dbReference type="Pfam" id="PF18818"/>
    </source>
</evidence>
<dbReference type="AlphaFoldDB" id="A0A943SSX0"/>
<name>A0A943SSX0_9FIRM</name>
<evidence type="ECO:0000313" key="4">
    <source>
        <dbReference type="Proteomes" id="UP000748991"/>
    </source>
</evidence>
<comment type="caution">
    <text evidence="3">The sequence shown here is derived from an EMBL/GenBank/DDBJ whole genome shotgun (WGS) entry which is preliminary data.</text>
</comment>
<evidence type="ECO:0000259" key="1">
    <source>
        <dbReference type="Pfam" id="PF08401"/>
    </source>
</evidence>
<feature type="domain" description="N-terminal" evidence="1">
    <location>
        <begin position="7"/>
        <end position="135"/>
    </location>
</feature>
<dbReference type="EMBL" id="JAGZZP010000023">
    <property type="protein sequence ID" value="MBS6535864.1"/>
    <property type="molecule type" value="Genomic_DNA"/>
</dbReference>
<dbReference type="Proteomes" id="UP000748991">
    <property type="component" value="Unassembled WGS sequence"/>
</dbReference>
<accession>A0A943SSX0</accession>
<proteinExistence type="predicted"/>
<dbReference type="Pfam" id="PF18818">
    <property type="entry name" value="MPTase-PolyVal"/>
    <property type="match status" value="1"/>
</dbReference>
<reference evidence="3" key="1">
    <citation type="submission" date="2021-02" db="EMBL/GenBank/DDBJ databases">
        <title>Infant gut strain persistence is associated with maternal origin, phylogeny, and functional potential including surface adhesion and iron acquisition.</title>
        <authorList>
            <person name="Lou Y.C."/>
        </authorList>
    </citation>
    <scope>NUCLEOTIDE SEQUENCE</scope>
    <source>
        <strain evidence="3">L3_060_052G1_dasL3_060_052G1_concoct_1</strain>
    </source>
</reference>